<gene>
    <name evidence="2" type="ORF">LC087_06855</name>
</gene>
<evidence type="ECO:0008006" key="4">
    <source>
        <dbReference type="Google" id="ProtNLM"/>
    </source>
</evidence>
<keyword evidence="3" id="KW-1185">Reference proteome</keyword>
<dbReference type="Proteomes" id="UP001197974">
    <property type="component" value="Chromosome"/>
</dbReference>
<feature type="chain" id="PRO_5046251819" description="Secreted protein" evidence="1">
    <location>
        <begin position="29"/>
        <end position="140"/>
    </location>
</feature>
<keyword evidence="1" id="KW-0732">Signal</keyword>
<evidence type="ECO:0000256" key="1">
    <source>
        <dbReference type="SAM" id="SignalP"/>
    </source>
</evidence>
<dbReference type="RefSeq" id="WP_226538652.1">
    <property type="nucleotide sequence ID" value="NZ_CP129013.1"/>
</dbReference>
<evidence type="ECO:0000313" key="2">
    <source>
        <dbReference type="EMBL" id="WLR43835.1"/>
    </source>
</evidence>
<protein>
    <recommendedName>
        <fullName evidence="4">Secreted protein</fullName>
    </recommendedName>
</protein>
<dbReference type="EMBL" id="CP129013">
    <property type="protein sequence ID" value="WLR43835.1"/>
    <property type="molecule type" value="Genomic_DNA"/>
</dbReference>
<accession>A0ABY9K1W5</accession>
<evidence type="ECO:0000313" key="3">
    <source>
        <dbReference type="Proteomes" id="UP001197974"/>
    </source>
</evidence>
<organism evidence="2 3">
    <name type="scientific">Bacillus carboniphilus</name>
    <dbReference type="NCBI Taxonomy" id="86663"/>
    <lineage>
        <taxon>Bacteria</taxon>
        <taxon>Bacillati</taxon>
        <taxon>Bacillota</taxon>
        <taxon>Bacilli</taxon>
        <taxon>Bacillales</taxon>
        <taxon>Bacillaceae</taxon>
        <taxon>Bacillus</taxon>
    </lineage>
</organism>
<feature type="signal peptide" evidence="1">
    <location>
        <begin position="1"/>
        <end position="28"/>
    </location>
</feature>
<sequence>MKNLKKLFLVSILVIAGFTFMPTEEAQASGGSGDCQKGSNWGFSNQTLCIYSQSNGDIIGKIYSNDYDKSTYYLTIKLQEKVGGSIKNHATRYDTITNSSFAYQKFYSMPRGNYKVYVKFYSDYARTKYLGAAQSPYFYH</sequence>
<proteinExistence type="predicted"/>
<name>A0ABY9K1W5_9BACI</name>
<reference evidence="2 3" key="1">
    <citation type="submission" date="2023-06" db="EMBL/GenBank/DDBJ databases">
        <title>Five Gram-positive bacteria isolated from mangrove sediments in Shenzhen, Guangdong, China.</title>
        <authorList>
            <person name="Yu S."/>
            <person name="Zheng W."/>
            <person name="Huang Y."/>
        </authorList>
    </citation>
    <scope>NUCLEOTIDE SEQUENCE [LARGE SCALE GENOMIC DNA]</scope>
    <source>
        <strain evidence="2 3">SaN35-3</strain>
    </source>
</reference>